<organism evidence="2 3">
    <name type="scientific">Microbacterium sorbitolivorans</name>
    <dbReference type="NCBI Taxonomy" id="1867410"/>
    <lineage>
        <taxon>Bacteria</taxon>
        <taxon>Bacillati</taxon>
        <taxon>Actinomycetota</taxon>
        <taxon>Actinomycetes</taxon>
        <taxon>Micrococcales</taxon>
        <taxon>Microbacteriaceae</taxon>
        <taxon>Microbacterium</taxon>
    </lineage>
</organism>
<evidence type="ECO:0000313" key="3">
    <source>
        <dbReference type="Proteomes" id="UP000253508"/>
    </source>
</evidence>
<evidence type="ECO:0000313" key="2">
    <source>
        <dbReference type="EMBL" id="RCK61536.1"/>
    </source>
</evidence>
<dbReference type="InterPro" id="IPR036465">
    <property type="entry name" value="vWFA_dom_sf"/>
</dbReference>
<name>A0A367Y6Q0_9MICO</name>
<dbReference type="AlphaFoldDB" id="A0A367Y6Q0"/>
<dbReference type="OrthoDB" id="4728166at2"/>
<dbReference type="Proteomes" id="UP000253508">
    <property type="component" value="Unassembled WGS sequence"/>
</dbReference>
<feature type="region of interest" description="Disordered" evidence="1">
    <location>
        <begin position="1"/>
        <end position="21"/>
    </location>
</feature>
<sequence>MTPILQPSGIISPDLQGDAPSHTQEVRLGFPGMESRTPATDILLFDDSWSLRVEGGNDPVGNRYAEARAVIEHLARWTHADNAQIAVGHFDHPEVALVGPHPFHKKAGLTKILDALKEPSGVVGSSTLLPVLQAAAKLARSLPEQPIRLTIFSDFELTDPNLGQTYEELARFPGAIHAVVLNADPDVRLGLLPNVTVTRMASDSPTGLASAALFQSLTAGRLGVHRPKMTTKRAPRRPRPANRAS</sequence>
<dbReference type="RefSeq" id="WP_114116640.1">
    <property type="nucleotide sequence ID" value="NZ_BMHU01000001.1"/>
</dbReference>
<proteinExistence type="predicted"/>
<protein>
    <submittedName>
        <fullName evidence="2">VWA domain-containing protein</fullName>
    </submittedName>
</protein>
<feature type="region of interest" description="Disordered" evidence="1">
    <location>
        <begin position="224"/>
        <end position="245"/>
    </location>
</feature>
<reference evidence="2 3" key="1">
    <citation type="submission" date="2018-07" db="EMBL/GenBank/DDBJ databases">
        <title>Microbacterium endoborsara sp. nov., a novel actinobacterium isolated from Borszczowia aralocaspica.</title>
        <authorList>
            <person name="An D."/>
        </authorList>
    </citation>
    <scope>NUCLEOTIDE SEQUENCE [LARGE SCALE GENOMIC DNA]</scope>
    <source>
        <strain evidence="2 3">C1.15228</strain>
    </source>
</reference>
<evidence type="ECO:0000256" key="1">
    <source>
        <dbReference type="SAM" id="MobiDB-lite"/>
    </source>
</evidence>
<comment type="caution">
    <text evidence="2">The sequence shown here is derived from an EMBL/GenBank/DDBJ whole genome shotgun (WGS) entry which is preliminary data.</text>
</comment>
<keyword evidence="3" id="KW-1185">Reference proteome</keyword>
<dbReference type="EMBL" id="QORO01000001">
    <property type="protein sequence ID" value="RCK61536.1"/>
    <property type="molecule type" value="Genomic_DNA"/>
</dbReference>
<accession>A0A367Y6Q0</accession>
<dbReference type="SUPFAM" id="SSF53300">
    <property type="entry name" value="vWA-like"/>
    <property type="match status" value="1"/>
</dbReference>
<gene>
    <name evidence="2" type="ORF">DTO57_02560</name>
</gene>